<keyword evidence="6" id="KW-0378">Hydrolase</keyword>
<dbReference type="InterPro" id="IPR013849">
    <property type="entry name" value="DNA_helicase_Holl-junc_RuvA_I"/>
</dbReference>
<evidence type="ECO:0000256" key="4">
    <source>
        <dbReference type="ARBA" id="ARBA00023204"/>
    </source>
</evidence>
<dbReference type="SUPFAM" id="SSF47781">
    <property type="entry name" value="RuvA domain 2-like"/>
    <property type="match status" value="1"/>
</dbReference>
<keyword evidence="7" id="KW-1185">Reference proteome</keyword>
<dbReference type="Pfam" id="PF07499">
    <property type="entry name" value="RuvA_C"/>
    <property type="match status" value="1"/>
</dbReference>
<dbReference type="SMART" id="SM00278">
    <property type="entry name" value="HhH1"/>
    <property type="match status" value="2"/>
</dbReference>
<keyword evidence="2" id="KW-0227">DNA damage</keyword>
<name>Q2FPZ9_METHJ</name>
<dbReference type="InterPro" id="IPR000085">
    <property type="entry name" value="RuvA"/>
</dbReference>
<dbReference type="CDD" id="cd14332">
    <property type="entry name" value="UBA_RuvA_C"/>
    <property type="match status" value="1"/>
</dbReference>
<keyword evidence="1" id="KW-0963">Cytoplasm</keyword>
<feature type="domain" description="Helix-hairpin-helix DNA-binding motif class 1" evidence="5">
    <location>
        <begin position="72"/>
        <end position="91"/>
    </location>
</feature>
<keyword evidence="6" id="KW-0067">ATP-binding</keyword>
<dbReference type="SUPFAM" id="SSF50249">
    <property type="entry name" value="Nucleic acid-binding proteins"/>
    <property type="match status" value="1"/>
</dbReference>
<dbReference type="Gene3D" id="1.10.150.20">
    <property type="entry name" value="5' to 3' exonuclease, C-terminal subdomain"/>
    <property type="match status" value="1"/>
</dbReference>
<dbReference type="InterPro" id="IPR003583">
    <property type="entry name" value="Hlx-hairpin-Hlx_DNA-bd_motif"/>
</dbReference>
<evidence type="ECO:0000313" key="7">
    <source>
        <dbReference type="Proteomes" id="UP000001941"/>
    </source>
</evidence>
<dbReference type="SUPFAM" id="SSF46929">
    <property type="entry name" value="DNA helicase RuvA subunit, C-terminal domain"/>
    <property type="match status" value="1"/>
</dbReference>
<keyword evidence="6" id="KW-0347">Helicase</keyword>
<dbReference type="Pfam" id="PF01330">
    <property type="entry name" value="RuvA_N"/>
    <property type="match status" value="1"/>
</dbReference>
<keyword evidence="3" id="KW-0238">DNA-binding</keyword>
<dbReference type="InParanoid" id="Q2FPZ9"/>
<evidence type="ECO:0000256" key="3">
    <source>
        <dbReference type="ARBA" id="ARBA00023125"/>
    </source>
</evidence>
<feature type="domain" description="Helix-hairpin-helix DNA-binding motif class 1" evidence="5">
    <location>
        <begin position="107"/>
        <end position="126"/>
    </location>
</feature>
<dbReference type="GO" id="GO:0009379">
    <property type="term" value="C:Holliday junction helicase complex"/>
    <property type="evidence" value="ECO:0007669"/>
    <property type="project" value="InterPro"/>
</dbReference>
<dbReference type="Gene3D" id="2.40.50.140">
    <property type="entry name" value="Nucleic acid-binding proteins"/>
    <property type="match status" value="1"/>
</dbReference>
<evidence type="ECO:0000259" key="5">
    <source>
        <dbReference type="SMART" id="SM00278"/>
    </source>
</evidence>
<dbReference type="GO" id="GO:0006310">
    <property type="term" value="P:DNA recombination"/>
    <property type="evidence" value="ECO:0007669"/>
    <property type="project" value="InterPro"/>
</dbReference>
<dbReference type="Proteomes" id="UP000001941">
    <property type="component" value="Chromosome"/>
</dbReference>
<proteinExistence type="inferred from homology"/>
<dbReference type="KEGG" id="mhu:Mhun_0891"/>
<dbReference type="Gene3D" id="1.10.8.10">
    <property type="entry name" value="DNA helicase RuvA subunit, C-terminal domain"/>
    <property type="match status" value="1"/>
</dbReference>
<dbReference type="GO" id="GO:0006281">
    <property type="term" value="P:DNA repair"/>
    <property type="evidence" value="ECO:0007669"/>
    <property type="project" value="UniProtKB-KW"/>
</dbReference>
<dbReference type="STRING" id="323259.Mhun_0891"/>
<dbReference type="EMBL" id="CP000254">
    <property type="protein sequence ID" value="ABD40641.1"/>
    <property type="molecule type" value="Genomic_DNA"/>
</dbReference>
<dbReference type="GO" id="GO:0005524">
    <property type="term" value="F:ATP binding"/>
    <property type="evidence" value="ECO:0007669"/>
    <property type="project" value="InterPro"/>
</dbReference>
<evidence type="ECO:0000256" key="2">
    <source>
        <dbReference type="ARBA" id="ARBA00022763"/>
    </source>
</evidence>
<sequence length="195" mass="21584">MIARIRGLVIGYETGSVIVEAGGIGYRIRVPESVLTSITKDDEIILYTELIIRQDLMQLYGFYTPEETEMFRLLISVSHIGPQTGLAIISRLSLPEICDAISSKKPEILSQVQGLGKKGAERIILELQKKVSELKIQYPQTPTSSTKIQDAVLALLSLGYSREEAMGALERSALDTETVSSSELVREALVFLRKK</sequence>
<dbReference type="HAMAP" id="MF_00031">
    <property type="entry name" value="DNA_HJ_migration_RuvA"/>
    <property type="match status" value="1"/>
</dbReference>
<dbReference type="InterPro" id="IPR010994">
    <property type="entry name" value="RuvA_2-like"/>
</dbReference>
<dbReference type="GO" id="GO:0009378">
    <property type="term" value="F:four-way junction helicase activity"/>
    <property type="evidence" value="ECO:0007669"/>
    <property type="project" value="InterPro"/>
</dbReference>
<dbReference type="InterPro" id="IPR036267">
    <property type="entry name" value="RuvA_C_sf"/>
</dbReference>
<keyword evidence="6" id="KW-0547">Nucleotide-binding</keyword>
<accession>Q2FPZ9</accession>
<dbReference type="Pfam" id="PF14520">
    <property type="entry name" value="HHH_5"/>
    <property type="match status" value="1"/>
</dbReference>
<dbReference type="EnsemblBacteria" id="ABD40641">
    <property type="protein sequence ID" value="ABD40641"/>
    <property type="gene ID" value="Mhun_0891"/>
</dbReference>
<dbReference type="eggNOG" id="arCOG06911">
    <property type="taxonomic scope" value="Archaea"/>
</dbReference>
<evidence type="ECO:0000256" key="1">
    <source>
        <dbReference type="ARBA" id="ARBA00022490"/>
    </source>
</evidence>
<dbReference type="AlphaFoldDB" id="Q2FPZ9"/>
<dbReference type="InterPro" id="IPR011114">
    <property type="entry name" value="RuvA_C"/>
</dbReference>
<gene>
    <name evidence="6" type="ordered locus">Mhun_0891</name>
</gene>
<dbReference type="NCBIfam" id="TIGR00084">
    <property type="entry name" value="ruvA"/>
    <property type="match status" value="1"/>
</dbReference>
<dbReference type="InterPro" id="IPR012340">
    <property type="entry name" value="NA-bd_OB-fold"/>
</dbReference>
<keyword evidence="4" id="KW-0234">DNA repair</keyword>
<dbReference type="GO" id="GO:0003677">
    <property type="term" value="F:DNA binding"/>
    <property type="evidence" value="ECO:0007669"/>
    <property type="project" value="UniProtKB-KW"/>
</dbReference>
<reference evidence="7" key="1">
    <citation type="journal article" date="2016" name="Stand. Genomic Sci.">
        <title>Complete genome sequence of Methanospirillum hungatei type strain JF1.</title>
        <authorList>
            <person name="Gunsalus R.P."/>
            <person name="Cook L.E."/>
            <person name="Crable B."/>
            <person name="Rohlin L."/>
            <person name="McDonald E."/>
            <person name="Mouttaki H."/>
            <person name="Sieber J.R."/>
            <person name="Poweleit N."/>
            <person name="Zhou H."/>
            <person name="Lapidus A.L."/>
            <person name="Daligault H.E."/>
            <person name="Land M."/>
            <person name="Gilna P."/>
            <person name="Ivanova N."/>
            <person name="Kyrpides N."/>
            <person name="Culley D.E."/>
            <person name="McInerney M.J."/>
        </authorList>
    </citation>
    <scope>NUCLEOTIDE SEQUENCE [LARGE SCALE GENOMIC DNA]</scope>
    <source>
        <strain evidence="7">ATCC 27890 / DSM 864 / NBRC 100397 / JF-1</strain>
    </source>
</reference>
<evidence type="ECO:0000313" key="6">
    <source>
        <dbReference type="EMBL" id="ABD40641.1"/>
    </source>
</evidence>
<organism evidence="6 7">
    <name type="scientific">Methanospirillum hungatei JF-1 (strain ATCC 27890 / DSM 864 / NBRC 100397 / JF-1)</name>
    <dbReference type="NCBI Taxonomy" id="323259"/>
    <lineage>
        <taxon>Archaea</taxon>
        <taxon>Methanobacteriati</taxon>
        <taxon>Methanobacteriota</taxon>
        <taxon>Stenosarchaea group</taxon>
        <taxon>Methanomicrobia</taxon>
        <taxon>Methanomicrobiales</taxon>
        <taxon>Methanospirillaceae</taxon>
        <taxon>Methanospirillum</taxon>
    </lineage>
</organism>
<protein>
    <submittedName>
        <fullName evidence="6">Holliday junction DNA helicase subunit RuvA</fullName>
    </submittedName>
</protein>
<dbReference type="HOGENOM" id="CLU_087936_2_1_2"/>